<feature type="domain" description="NlpC/P60" evidence="5">
    <location>
        <begin position="162"/>
        <end position="283"/>
    </location>
</feature>
<sequence>MTKLLDRRLHAFRPDLADETLKGSVEAGQFVRGEPARIAVPVAQLRPAPDLARGIDTELLWGETVRVFDRADGFAWVQADQDGYVGYLPEAMLGSPDEPTHRIAVPRTFLYPEPELRKPPVGALSMGSRVTVVGEAETRGTRYFVLASGEAVIARHCLPIAETLGEDYVAVAEKFIETPYLWGGRSGFGLDCSSLVQLALMMTGQFAPRDSDMQASIGKEIGQGELRRGDLVLWKGHVGIMENAETLLHANGHTMSVARENFEAAVQRIGWLYQQPTGYRRLDNRR</sequence>
<dbReference type="InterPro" id="IPR038765">
    <property type="entry name" value="Papain-like_cys_pep_sf"/>
</dbReference>
<comment type="similarity">
    <text evidence="1">Belongs to the peptidase C40 family.</text>
</comment>
<keyword evidence="4" id="KW-0788">Thiol protease</keyword>
<dbReference type="InterPro" id="IPR000064">
    <property type="entry name" value="NLP_P60_dom"/>
</dbReference>
<dbReference type="SUPFAM" id="SSF54001">
    <property type="entry name" value="Cysteine proteinases"/>
    <property type="match status" value="1"/>
</dbReference>
<dbReference type="Gene3D" id="2.30.30.40">
    <property type="entry name" value="SH3 Domains"/>
    <property type="match status" value="1"/>
</dbReference>
<dbReference type="HOGENOM" id="CLU_016043_13_3_5"/>
<evidence type="ECO:0000313" key="6">
    <source>
        <dbReference type="EMBL" id="CDN56667.1"/>
    </source>
</evidence>
<dbReference type="Gene3D" id="3.90.1720.10">
    <property type="entry name" value="endopeptidase domain like (from Nostoc punctiforme)"/>
    <property type="match status" value="1"/>
</dbReference>
<reference evidence="7" key="1">
    <citation type="journal article" date="2014" name="BMC Genomics">
        <title>Genome sequencing of two Neorhizobium galegae strains reveals a noeT gene responsible for the unusual acetylation of the nodulation factors.</title>
        <authorList>
            <person name="Osterman J."/>
            <person name="Marsh J."/>
            <person name="Laine P.K."/>
            <person name="Zeng Z."/>
            <person name="Alatalo E."/>
            <person name="Sullivan J.T."/>
            <person name="Young J.P."/>
            <person name="Thomas-Oates J."/>
            <person name="Paulin L."/>
            <person name="Lindstrom K."/>
        </authorList>
    </citation>
    <scope>NUCLEOTIDE SEQUENCE [LARGE SCALE GENOMIC DNA]</scope>
    <source>
        <strain evidence="7">HAMBI 1141</strain>
    </source>
</reference>
<organism evidence="6 7">
    <name type="scientific">Neorhizobium galegae bv. officinalis bv. officinalis str. HAMBI 1141</name>
    <dbReference type="NCBI Taxonomy" id="1028801"/>
    <lineage>
        <taxon>Bacteria</taxon>
        <taxon>Pseudomonadati</taxon>
        <taxon>Pseudomonadota</taxon>
        <taxon>Alphaproteobacteria</taxon>
        <taxon>Hyphomicrobiales</taxon>
        <taxon>Rhizobiaceae</taxon>
        <taxon>Rhizobium/Agrobacterium group</taxon>
        <taxon>Neorhizobium</taxon>
    </lineage>
</organism>
<evidence type="ECO:0000256" key="4">
    <source>
        <dbReference type="ARBA" id="ARBA00022807"/>
    </source>
</evidence>
<dbReference type="PROSITE" id="PS51935">
    <property type="entry name" value="NLPC_P60"/>
    <property type="match status" value="1"/>
</dbReference>
<dbReference type="PANTHER" id="PTHR47053">
    <property type="entry name" value="MUREIN DD-ENDOPEPTIDASE MEPH-RELATED"/>
    <property type="match status" value="1"/>
</dbReference>
<name>A0A068TDS1_NEOGA</name>
<keyword evidence="3" id="KW-0378">Hydrolase</keyword>
<evidence type="ECO:0000256" key="1">
    <source>
        <dbReference type="ARBA" id="ARBA00007074"/>
    </source>
</evidence>
<dbReference type="PATRIC" id="fig|1028801.3.peg.4424"/>
<dbReference type="Proteomes" id="UP000028186">
    <property type="component" value="Chromosome I"/>
</dbReference>
<dbReference type="AlphaFoldDB" id="A0A068TDS1"/>
<dbReference type="EMBL" id="HG938355">
    <property type="protein sequence ID" value="CDN56667.1"/>
    <property type="molecule type" value="Genomic_DNA"/>
</dbReference>
<proteinExistence type="inferred from homology"/>
<evidence type="ECO:0000313" key="7">
    <source>
        <dbReference type="Proteomes" id="UP000028186"/>
    </source>
</evidence>
<gene>
    <name evidence="6" type="ORF">RG1141_CH43550</name>
</gene>
<dbReference type="PANTHER" id="PTHR47053:SF1">
    <property type="entry name" value="MUREIN DD-ENDOPEPTIDASE MEPH-RELATED"/>
    <property type="match status" value="1"/>
</dbReference>
<dbReference type="Pfam" id="PF18348">
    <property type="entry name" value="SH3_16"/>
    <property type="match status" value="1"/>
</dbReference>
<dbReference type="InterPro" id="IPR051202">
    <property type="entry name" value="Peptidase_C40"/>
</dbReference>
<evidence type="ECO:0000259" key="5">
    <source>
        <dbReference type="PROSITE" id="PS51935"/>
    </source>
</evidence>
<dbReference type="GO" id="GO:0008234">
    <property type="term" value="F:cysteine-type peptidase activity"/>
    <property type="evidence" value="ECO:0007669"/>
    <property type="project" value="UniProtKB-KW"/>
</dbReference>
<protein>
    <submittedName>
        <fullName evidence="6">Dipeptidyl-peptidase 6</fullName>
    </submittedName>
</protein>
<dbReference type="RefSeq" id="WP_038548194.1">
    <property type="nucleotide sequence ID" value="NZ_HG938355.1"/>
</dbReference>
<evidence type="ECO:0000256" key="2">
    <source>
        <dbReference type="ARBA" id="ARBA00022670"/>
    </source>
</evidence>
<accession>A0A068TDS1</accession>
<keyword evidence="2" id="KW-0645">Protease</keyword>
<dbReference type="Pfam" id="PF00877">
    <property type="entry name" value="NLPC_P60"/>
    <property type="match status" value="1"/>
</dbReference>
<dbReference type="KEGG" id="ngl:RG1141_CH43550"/>
<dbReference type="InterPro" id="IPR041382">
    <property type="entry name" value="SH3_16"/>
</dbReference>
<evidence type="ECO:0000256" key="3">
    <source>
        <dbReference type="ARBA" id="ARBA00022801"/>
    </source>
</evidence>
<dbReference type="GO" id="GO:0006508">
    <property type="term" value="P:proteolysis"/>
    <property type="evidence" value="ECO:0007669"/>
    <property type="project" value="UniProtKB-KW"/>
</dbReference>
<dbReference type="eggNOG" id="COG0791">
    <property type="taxonomic scope" value="Bacteria"/>
</dbReference>